<dbReference type="InterPro" id="IPR007413">
    <property type="entry name" value="YcjX-like"/>
</dbReference>
<dbReference type="PANTHER" id="PTHR38605">
    <property type="entry name" value="ATPASE-RELATED"/>
    <property type="match status" value="1"/>
</dbReference>
<dbReference type="PANTHER" id="PTHR38605:SF1">
    <property type="entry name" value="ATPASE"/>
    <property type="match status" value="1"/>
</dbReference>
<evidence type="ECO:0000313" key="1">
    <source>
        <dbReference type="EMBL" id="AZG76597.1"/>
    </source>
</evidence>
<dbReference type="Pfam" id="PF04317">
    <property type="entry name" value="DUF463"/>
    <property type="match status" value="1"/>
</dbReference>
<gene>
    <name evidence="1" type="ORF">EHO51_07565</name>
</gene>
<name>A0A3G8M4F8_9HYPH</name>
<reference evidence="1 2" key="1">
    <citation type="submission" date="2018-11" db="EMBL/GenBank/DDBJ databases">
        <title>Genome squencing of methanotrophic bacteria isolated from alkaline groundwater in Korea.</title>
        <authorList>
            <person name="Nguyen L.N."/>
        </authorList>
    </citation>
    <scope>NUCLEOTIDE SEQUENCE [LARGE SCALE GENOMIC DNA]</scope>
    <source>
        <strain evidence="1 2">GW6</strain>
    </source>
</reference>
<proteinExistence type="predicted"/>
<dbReference type="KEGG" id="mros:EHO51_07565"/>
<organism evidence="1 2">
    <name type="scientific">Methylocystis rosea</name>
    <dbReference type="NCBI Taxonomy" id="173366"/>
    <lineage>
        <taxon>Bacteria</taxon>
        <taxon>Pseudomonadati</taxon>
        <taxon>Pseudomonadota</taxon>
        <taxon>Alphaproteobacteria</taxon>
        <taxon>Hyphomicrobiales</taxon>
        <taxon>Methylocystaceae</taxon>
        <taxon>Methylocystis</taxon>
    </lineage>
</organism>
<protein>
    <submittedName>
        <fullName evidence="1">YcjX family protein</fullName>
    </submittedName>
</protein>
<dbReference type="PIRSF" id="PIRSF019381">
    <property type="entry name" value="YcjX"/>
    <property type="match status" value="1"/>
</dbReference>
<dbReference type="EMBL" id="CP034086">
    <property type="protein sequence ID" value="AZG76597.1"/>
    <property type="molecule type" value="Genomic_DNA"/>
</dbReference>
<sequence length="502" mass="55687">MSQLSDLLFETRIATESVADFLAGGRLRLGVTGLSRSGKTVFITALVHHLTRAIAARPERGGESKTQLPVFRALAEGRITSAHLDPQPDYSVPRFAYEEHLAALTGLDRHWPQSTRRISELRVTLEYRSKGWSLRKGFGQGPTRLDIDIVDYPGEWLLDLPLLGKSYAQWSHETLEAASASARAMIASEWRGLTANTDVKARYDEETAQKLAQTFTQYLRLARSERFALSSLPPGRFLMPGDLEGSPALTFAPLPVSEGEELPYRSLGREMERRYEAYKSQVVRPFFRDHFARLDRQIVLVDTLAALNSGPEAVRDLETALTGVLTAFRTGRANLFSTIFRPKIDRILFAATKADHLHHTSHDRLEAILRHLTARAIERAEGVGASIDVIALAAVRATREAMVRHEGDKLSAIVGTPVAGERIGHETFDGVAEGAIFPGELPADPRDVFKGEALAVSDEEADFRFLKFRPPAAALGADQKPLPLPHIRLDRAMEFLFGDRLK</sequence>
<dbReference type="AlphaFoldDB" id="A0A3G8M4F8"/>
<evidence type="ECO:0000313" key="2">
    <source>
        <dbReference type="Proteomes" id="UP000273982"/>
    </source>
</evidence>
<dbReference type="RefSeq" id="WP_124738374.1">
    <property type="nucleotide sequence ID" value="NZ_CP034086.1"/>
</dbReference>
<accession>A0A3G8M4F8</accession>
<dbReference type="Proteomes" id="UP000273982">
    <property type="component" value="Chromosome"/>
</dbReference>